<dbReference type="SUPFAM" id="SSF52096">
    <property type="entry name" value="ClpP/crotonase"/>
    <property type="match status" value="1"/>
</dbReference>
<dbReference type="GO" id="GO:0006508">
    <property type="term" value="P:proteolysis"/>
    <property type="evidence" value="ECO:0007669"/>
    <property type="project" value="InterPro"/>
</dbReference>
<dbReference type="InterPro" id="IPR036034">
    <property type="entry name" value="PDZ_sf"/>
</dbReference>
<dbReference type="Gene3D" id="3.90.226.10">
    <property type="entry name" value="2-enoyl-CoA Hydratase, Chain A, domain 1"/>
    <property type="match status" value="1"/>
</dbReference>
<evidence type="ECO:0000259" key="2">
    <source>
        <dbReference type="SMART" id="SM00245"/>
    </source>
</evidence>
<dbReference type="SMART" id="SM00245">
    <property type="entry name" value="TSPc"/>
    <property type="match status" value="1"/>
</dbReference>
<keyword evidence="1" id="KW-0732">Signal</keyword>
<dbReference type="Proteomes" id="UP000199312">
    <property type="component" value="Unassembled WGS sequence"/>
</dbReference>
<evidence type="ECO:0000256" key="1">
    <source>
        <dbReference type="SAM" id="SignalP"/>
    </source>
</evidence>
<organism evidence="3 4">
    <name type="scientific">Lutibacter maritimus</name>
    <dbReference type="NCBI Taxonomy" id="593133"/>
    <lineage>
        <taxon>Bacteria</taxon>
        <taxon>Pseudomonadati</taxon>
        <taxon>Bacteroidota</taxon>
        <taxon>Flavobacteriia</taxon>
        <taxon>Flavobacteriales</taxon>
        <taxon>Flavobacteriaceae</taxon>
        <taxon>Lutibacter</taxon>
    </lineage>
</organism>
<dbReference type="Pfam" id="PF03572">
    <property type="entry name" value="Peptidase_S41"/>
    <property type="match status" value="1"/>
</dbReference>
<dbReference type="PANTHER" id="PTHR32060">
    <property type="entry name" value="TAIL-SPECIFIC PROTEASE"/>
    <property type="match status" value="1"/>
</dbReference>
<dbReference type="PANTHER" id="PTHR32060:SF30">
    <property type="entry name" value="CARBOXY-TERMINAL PROCESSING PROTEASE CTPA"/>
    <property type="match status" value="1"/>
</dbReference>
<feature type="signal peptide" evidence="1">
    <location>
        <begin position="1"/>
        <end position="23"/>
    </location>
</feature>
<dbReference type="GO" id="GO:0008236">
    <property type="term" value="F:serine-type peptidase activity"/>
    <property type="evidence" value="ECO:0007669"/>
    <property type="project" value="InterPro"/>
</dbReference>
<accession>A0A1I6P1Q4</accession>
<dbReference type="InterPro" id="IPR029045">
    <property type="entry name" value="ClpP/crotonase-like_dom_sf"/>
</dbReference>
<dbReference type="OrthoDB" id="7168509at2"/>
<evidence type="ECO:0000313" key="3">
    <source>
        <dbReference type="EMBL" id="SFS34122.1"/>
    </source>
</evidence>
<dbReference type="RefSeq" id="WP_090222935.1">
    <property type="nucleotide sequence ID" value="NZ_FOZP01000001.1"/>
</dbReference>
<dbReference type="EMBL" id="FOZP01000001">
    <property type="protein sequence ID" value="SFS34122.1"/>
    <property type="molecule type" value="Genomic_DNA"/>
</dbReference>
<name>A0A1I6P1Q4_9FLAO</name>
<dbReference type="Pfam" id="PF18294">
    <property type="entry name" value="Pept_S41_N"/>
    <property type="match status" value="1"/>
</dbReference>
<dbReference type="InterPro" id="IPR005151">
    <property type="entry name" value="Tail-specific_protease"/>
</dbReference>
<dbReference type="AlphaFoldDB" id="A0A1I6P1Q4"/>
<dbReference type="STRING" id="593133.SAMN04488006_0814"/>
<dbReference type="GO" id="GO:0030288">
    <property type="term" value="C:outer membrane-bounded periplasmic space"/>
    <property type="evidence" value="ECO:0007669"/>
    <property type="project" value="TreeGrafter"/>
</dbReference>
<dbReference type="PROSITE" id="PS51257">
    <property type="entry name" value="PROKAR_LIPOPROTEIN"/>
    <property type="match status" value="1"/>
</dbReference>
<dbReference type="GO" id="GO:0007165">
    <property type="term" value="P:signal transduction"/>
    <property type="evidence" value="ECO:0007669"/>
    <property type="project" value="TreeGrafter"/>
</dbReference>
<evidence type="ECO:0000313" key="4">
    <source>
        <dbReference type="Proteomes" id="UP000199312"/>
    </source>
</evidence>
<proteinExistence type="predicted"/>
<reference evidence="4" key="1">
    <citation type="submission" date="2016-10" db="EMBL/GenBank/DDBJ databases">
        <authorList>
            <person name="Varghese N."/>
            <person name="Submissions S."/>
        </authorList>
    </citation>
    <scope>NUCLEOTIDE SEQUENCE [LARGE SCALE GENOMIC DNA]</scope>
    <source>
        <strain evidence="4">DSM 24450</strain>
    </source>
</reference>
<dbReference type="InterPro" id="IPR041613">
    <property type="entry name" value="Pept_S41_N"/>
</dbReference>
<dbReference type="Gene3D" id="3.30.750.170">
    <property type="match status" value="1"/>
</dbReference>
<feature type="domain" description="Tail specific protease" evidence="2">
    <location>
        <begin position="197"/>
        <end position="413"/>
    </location>
</feature>
<dbReference type="GO" id="GO:0004175">
    <property type="term" value="F:endopeptidase activity"/>
    <property type="evidence" value="ECO:0007669"/>
    <property type="project" value="TreeGrafter"/>
</dbReference>
<keyword evidence="4" id="KW-1185">Reference proteome</keyword>
<dbReference type="Gene3D" id="2.30.42.10">
    <property type="match status" value="1"/>
</dbReference>
<sequence length="500" mass="55828">MKKVSYKLALSLLTITFFLGCNKSDDSPNSSTAIDFSQVEIQDFIWEGMNAYYLWKDNVPALANSKDDNNESYYNFLKSYPDPDNFFESLIYNRENTDKWSWVVDDYIALENSFQGISTSNGVKYRLSYESGSDYNILGYVRYIQPNSDASTKDVKRGYVFDAIDGIQLTVDNYSSLLAQDTYTMNFANLNGGVPVSNGKSVTLTKSAYQENPVLIAKTLDVSGTKIGYIMYNAFTSTYDQQLNEAFGQLKSEGATELILDLRYNGGGSVQTSVYLASMITGQFNGQLFAKEKWNTELQSWFESNHPDWLVNSFENQITKQNSNGSTIQLPINSLNLNRVFVITTGSSASASELIINGLNPYINVITIGTKTSGKYTGSITLYDSDTFGRTGANLNPRHTWAIQPIVLETVNKLGVNDKDGFDPTVEIIEYVSDFQELGIETEPLLAKAIEQIVPSAKTSAKKKPSVIIEDFKGYKGDSKYETGMHVDKELPADFFNRLN</sequence>
<gene>
    <name evidence="3" type="ORF">SAMN04488006_0814</name>
</gene>
<protein>
    <submittedName>
        <fullName evidence="3">Peptidase family S41</fullName>
    </submittedName>
</protein>
<feature type="chain" id="PRO_5011567606" evidence="1">
    <location>
        <begin position="24"/>
        <end position="500"/>
    </location>
</feature>
<dbReference type="CDD" id="cd07561">
    <property type="entry name" value="Peptidase_S41_CPP_like"/>
    <property type="match status" value="1"/>
</dbReference>